<evidence type="ECO:0000313" key="2">
    <source>
        <dbReference type="EMBL" id="HJE24743.1"/>
    </source>
</evidence>
<sequence>MSRTLSNRRAPRHHPMPHRPARRRDQTGSPPLRTSDLMLALLGVALLGGLVLVAAFTRAGGATAP</sequence>
<name>A0A921JG26_9HYPH</name>
<organism evidence="2 3">
    <name type="scientific">Methylorubrum populi</name>
    <dbReference type="NCBI Taxonomy" id="223967"/>
    <lineage>
        <taxon>Bacteria</taxon>
        <taxon>Pseudomonadati</taxon>
        <taxon>Pseudomonadota</taxon>
        <taxon>Alphaproteobacteria</taxon>
        <taxon>Hyphomicrobiales</taxon>
        <taxon>Methylobacteriaceae</taxon>
        <taxon>Methylorubrum</taxon>
    </lineage>
</organism>
<dbReference type="Proteomes" id="UP000742631">
    <property type="component" value="Unassembled WGS sequence"/>
</dbReference>
<comment type="caution">
    <text evidence="2">The sequence shown here is derived from an EMBL/GenBank/DDBJ whole genome shotgun (WGS) entry which is preliminary data.</text>
</comment>
<proteinExistence type="predicted"/>
<gene>
    <name evidence="2" type="ORF">K8W01_13880</name>
</gene>
<evidence type="ECO:0000313" key="3">
    <source>
        <dbReference type="Proteomes" id="UP000742631"/>
    </source>
</evidence>
<reference evidence="2" key="2">
    <citation type="submission" date="2021-09" db="EMBL/GenBank/DDBJ databases">
        <authorList>
            <person name="Gilroy R."/>
        </authorList>
    </citation>
    <scope>NUCLEOTIDE SEQUENCE</scope>
    <source>
        <strain evidence="2">316</strain>
    </source>
</reference>
<protein>
    <submittedName>
        <fullName evidence="2">Uncharacterized protein</fullName>
    </submittedName>
</protein>
<evidence type="ECO:0000256" key="1">
    <source>
        <dbReference type="SAM" id="MobiDB-lite"/>
    </source>
</evidence>
<dbReference type="EMBL" id="DYYG01000039">
    <property type="protein sequence ID" value="HJE24743.1"/>
    <property type="molecule type" value="Genomic_DNA"/>
</dbReference>
<feature type="compositionally biased region" description="Basic residues" evidence="1">
    <location>
        <begin position="9"/>
        <end position="22"/>
    </location>
</feature>
<feature type="region of interest" description="Disordered" evidence="1">
    <location>
        <begin position="1"/>
        <end position="33"/>
    </location>
</feature>
<dbReference type="AlphaFoldDB" id="A0A921JG26"/>
<accession>A0A921JG26</accession>
<reference evidence="2" key="1">
    <citation type="journal article" date="2021" name="PeerJ">
        <title>Extensive microbial diversity within the chicken gut microbiome revealed by metagenomics and culture.</title>
        <authorList>
            <person name="Gilroy R."/>
            <person name="Ravi A."/>
            <person name="Getino M."/>
            <person name="Pursley I."/>
            <person name="Horton D.L."/>
            <person name="Alikhan N.F."/>
            <person name="Baker D."/>
            <person name="Gharbi K."/>
            <person name="Hall N."/>
            <person name="Watson M."/>
            <person name="Adriaenssens E.M."/>
            <person name="Foster-Nyarko E."/>
            <person name="Jarju S."/>
            <person name="Secka A."/>
            <person name="Antonio M."/>
            <person name="Oren A."/>
            <person name="Chaudhuri R.R."/>
            <person name="La Ragione R."/>
            <person name="Hildebrand F."/>
            <person name="Pallen M.J."/>
        </authorList>
    </citation>
    <scope>NUCLEOTIDE SEQUENCE</scope>
    <source>
        <strain evidence="2">316</strain>
    </source>
</reference>